<dbReference type="EMBL" id="JACSPV010000060">
    <property type="protein sequence ID" value="MBD8007456.1"/>
    <property type="molecule type" value="Genomic_DNA"/>
</dbReference>
<evidence type="ECO:0000313" key="2">
    <source>
        <dbReference type="Proteomes" id="UP000648182"/>
    </source>
</evidence>
<dbReference type="RefSeq" id="WP_191816099.1">
    <property type="nucleotide sequence ID" value="NZ_JACSPV010000060.1"/>
</dbReference>
<sequence>MKEIIFTQAQLEQKLKEWQQRLRLQDWIIKVGIVREKQFCVADRAAEVVWTLEKKMASIRILDPLDYPEDCMEPQDMESSLVHELLHLHLAPLRYHFGDKSEIYDTFEEQAIESIAYSLVVD</sequence>
<reference evidence="1 2" key="1">
    <citation type="submission" date="2020-08" db="EMBL/GenBank/DDBJ databases">
        <title>A Genomic Blueprint of the Chicken Gut Microbiome.</title>
        <authorList>
            <person name="Gilroy R."/>
            <person name="Ravi A."/>
            <person name="Getino M."/>
            <person name="Pursley I."/>
            <person name="Horton D.L."/>
            <person name="Alikhan N.-F."/>
            <person name="Baker D."/>
            <person name="Gharbi K."/>
            <person name="Hall N."/>
            <person name="Watson M."/>
            <person name="Adriaenssens E.M."/>
            <person name="Foster-Nyarko E."/>
            <person name="Jarju S."/>
            <person name="Secka A."/>
            <person name="Antonio M."/>
            <person name="Oren A."/>
            <person name="Chaudhuri R."/>
            <person name="La Ragione R.M."/>
            <person name="Hildebrand F."/>
            <person name="Pallen M.J."/>
        </authorList>
    </citation>
    <scope>NUCLEOTIDE SEQUENCE [LARGE SCALE GENOMIC DNA]</scope>
    <source>
        <strain evidence="1 2">Sa1BUA2</strain>
    </source>
</reference>
<name>A0ABR8VRQ5_9BACI</name>
<dbReference type="Proteomes" id="UP000648182">
    <property type="component" value="Unassembled WGS sequence"/>
</dbReference>
<organism evidence="1 2">
    <name type="scientific">Bacillus norwichensis</name>
    <dbReference type="NCBI Taxonomy" id="2762217"/>
    <lineage>
        <taxon>Bacteria</taxon>
        <taxon>Bacillati</taxon>
        <taxon>Bacillota</taxon>
        <taxon>Bacilli</taxon>
        <taxon>Bacillales</taxon>
        <taxon>Bacillaceae</taxon>
        <taxon>Bacillus</taxon>
    </lineage>
</organism>
<proteinExistence type="predicted"/>
<accession>A0ABR8VRQ5</accession>
<protein>
    <submittedName>
        <fullName evidence="1">Uncharacterized protein</fullName>
    </submittedName>
</protein>
<comment type="caution">
    <text evidence="1">The sequence shown here is derived from an EMBL/GenBank/DDBJ whole genome shotgun (WGS) entry which is preliminary data.</text>
</comment>
<evidence type="ECO:0000313" key="1">
    <source>
        <dbReference type="EMBL" id="MBD8007456.1"/>
    </source>
</evidence>
<keyword evidence="2" id="KW-1185">Reference proteome</keyword>
<gene>
    <name evidence="1" type="ORF">H9631_20650</name>
</gene>